<dbReference type="AlphaFoldDB" id="A0A9P5Y583"/>
<keyword evidence="1" id="KW-0489">Methyltransferase</keyword>
<accession>A0A9P5Y583</accession>
<feature type="compositionally biased region" description="Polar residues" evidence="4">
    <location>
        <begin position="487"/>
        <end position="496"/>
    </location>
</feature>
<protein>
    <recommendedName>
        <fullName evidence="5">SET domain-containing protein</fullName>
    </recommendedName>
</protein>
<feature type="compositionally biased region" description="Acidic residues" evidence="4">
    <location>
        <begin position="208"/>
        <end position="219"/>
    </location>
</feature>
<evidence type="ECO:0000256" key="1">
    <source>
        <dbReference type="ARBA" id="ARBA00022603"/>
    </source>
</evidence>
<evidence type="ECO:0000259" key="5">
    <source>
        <dbReference type="PROSITE" id="PS50280"/>
    </source>
</evidence>
<feature type="compositionally biased region" description="Basic and acidic residues" evidence="4">
    <location>
        <begin position="466"/>
        <end position="485"/>
    </location>
</feature>
<name>A0A9P5Y583_9AGAR</name>
<feature type="region of interest" description="Disordered" evidence="4">
    <location>
        <begin position="190"/>
        <end position="249"/>
    </location>
</feature>
<dbReference type="PANTHER" id="PTHR13271">
    <property type="entry name" value="UNCHARACTERIZED PUTATIVE METHYLTRANSFERASE"/>
    <property type="match status" value="1"/>
</dbReference>
<keyword evidence="3" id="KW-0949">S-adenosyl-L-methionine</keyword>
<dbReference type="Gene3D" id="3.90.1410.10">
    <property type="entry name" value="set domain protein methyltransferase, domain 1"/>
    <property type="match status" value="2"/>
</dbReference>
<dbReference type="InterPro" id="IPR050600">
    <property type="entry name" value="SETD3_SETD6_MTase"/>
</dbReference>
<feature type="domain" description="SET" evidence="5">
    <location>
        <begin position="18"/>
        <end position="295"/>
    </location>
</feature>
<keyword evidence="2" id="KW-0808">Transferase</keyword>
<dbReference type="SUPFAM" id="SSF82199">
    <property type="entry name" value="SET domain"/>
    <property type="match status" value="1"/>
</dbReference>
<keyword evidence="7" id="KW-1185">Reference proteome</keyword>
<dbReference type="GO" id="GO:0016279">
    <property type="term" value="F:protein-lysine N-methyltransferase activity"/>
    <property type="evidence" value="ECO:0007669"/>
    <property type="project" value="UniProtKB-UniRule"/>
</dbReference>
<dbReference type="GO" id="GO:0032259">
    <property type="term" value="P:methylation"/>
    <property type="evidence" value="ECO:0007669"/>
    <property type="project" value="UniProtKB-KW"/>
</dbReference>
<evidence type="ECO:0000313" key="7">
    <source>
        <dbReference type="Proteomes" id="UP000807353"/>
    </source>
</evidence>
<dbReference type="SUPFAM" id="SSF81822">
    <property type="entry name" value="RuBisCo LSMT C-terminal, substrate-binding domain"/>
    <property type="match status" value="1"/>
</dbReference>
<organism evidence="6 7">
    <name type="scientific">Collybia nuda</name>
    <dbReference type="NCBI Taxonomy" id="64659"/>
    <lineage>
        <taxon>Eukaryota</taxon>
        <taxon>Fungi</taxon>
        <taxon>Dikarya</taxon>
        <taxon>Basidiomycota</taxon>
        <taxon>Agaricomycotina</taxon>
        <taxon>Agaricomycetes</taxon>
        <taxon>Agaricomycetidae</taxon>
        <taxon>Agaricales</taxon>
        <taxon>Tricholomatineae</taxon>
        <taxon>Clitocybaceae</taxon>
        <taxon>Collybia</taxon>
    </lineage>
</organism>
<dbReference type="InterPro" id="IPR036464">
    <property type="entry name" value="Rubisco_LSMT_subst-bd_sf"/>
</dbReference>
<dbReference type="InterPro" id="IPR046341">
    <property type="entry name" value="SET_dom_sf"/>
</dbReference>
<sequence>MKSFIKWFQMNHGFVDVSALDIANFPAAEGGRGIIAIREIPVGHTLFTIPRLLTLSTRTSRLPSIFGEEKWKKMKLGEGWVGLILCMMWETASGPSSKWFEYLATLPTRFDTPMFWDEHDLGELAGTSLVEKLGRADAEQSYREKLLPAIESRPDLFPHNLVAAYYSLEMYHIMGSRILSRSFNVERWDSAEGEDEIPTTNSGHEDSMDVDYPEGGEDIGEPRHAETEGDGEEEDNVEEDDAENDPSDIAMVPMADLLNARYGSENAKLYYEEHELKMVSTKPIETGEQIWNTYGDLPNSELLRRYGHVDLLPLPQGEGNPGDVVEVRADIVVSSIARKYHTLSSEASQERIDWWLEEGGDDVFILESDLELPPALVSLIRILLLPGEGWEKIKAKGNPPKPKIDNEVLAITRDVITARAEAYPTSISDDEKLLSSPVTENRRHAIVVRIGEKKILRDMVQQIGRMENRLKQEKGKSKRKSRDDTNETLPSKKSRK</sequence>
<reference evidence="6" key="1">
    <citation type="submission" date="2020-11" db="EMBL/GenBank/DDBJ databases">
        <authorList>
            <consortium name="DOE Joint Genome Institute"/>
            <person name="Ahrendt S."/>
            <person name="Riley R."/>
            <person name="Andreopoulos W."/>
            <person name="Labutti K."/>
            <person name="Pangilinan J."/>
            <person name="Ruiz-Duenas F.J."/>
            <person name="Barrasa J.M."/>
            <person name="Sanchez-Garcia M."/>
            <person name="Camarero S."/>
            <person name="Miyauchi S."/>
            <person name="Serrano A."/>
            <person name="Linde D."/>
            <person name="Babiker R."/>
            <person name="Drula E."/>
            <person name="Ayuso-Fernandez I."/>
            <person name="Pacheco R."/>
            <person name="Padilla G."/>
            <person name="Ferreira P."/>
            <person name="Barriuso J."/>
            <person name="Kellner H."/>
            <person name="Castanera R."/>
            <person name="Alfaro M."/>
            <person name="Ramirez L."/>
            <person name="Pisabarro A.G."/>
            <person name="Kuo A."/>
            <person name="Tritt A."/>
            <person name="Lipzen A."/>
            <person name="He G."/>
            <person name="Yan M."/>
            <person name="Ng V."/>
            <person name="Cullen D."/>
            <person name="Martin F."/>
            <person name="Rosso M.-N."/>
            <person name="Henrissat B."/>
            <person name="Hibbett D."/>
            <person name="Martinez A.T."/>
            <person name="Grigoriev I.V."/>
        </authorList>
    </citation>
    <scope>NUCLEOTIDE SEQUENCE</scope>
    <source>
        <strain evidence="6">CBS 247.69</strain>
    </source>
</reference>
<feature type="region of interest" description="Disordered" evidence="4">
    <location>
        <begin position="466"/>
        <end position="496"/>
    </location>
</feature>
<evidence type="ECO:0000256" key="3">
    <source>
        <dbReference type="ARBA" id="ARBA00022691"/>
    </source>
</evidence>
<evidence type="ECO:0000256" key="4">
    <source>
        <dbReference type="SAM" id="MobiDB-lite"/>
    </source>
</evidence>
<evidence type="ECO:0000256" key="2">
    <source>
        <dbReference type="ARBA" id="ARBA00022679"/>
    </source>
</evidence>
<gene>
    <name evidence="6" type="ORF">BDZ94DRAFT_1367166</name>
</gene>
<proteinExistence type="predicted"/>
<feature type="compositionally biased region" description="Acidic residues" evidence="4">
    <location>
        <begin position="228"/>
        <end position="246"/>
    </location>
</feature>
<dbReference type="PROSITE" id="PS50280">
    <property type="entry name" value="SET"/>
    <property type="match status" value="1"/>
</dbReference>
<dbReference type="EMBL" id="MU150272">
    <property type="protein sequence ID" value="KAF9462462.1"/>
    <property type="molecule type" value="Genomic_DNA"/>
</dbReference>
<dbReference type="Proteomes" id="UP000807353">
    <property type="component" value="Unassembled WGS sequence"/>
</dbReference>
<dbReference type="Gene3D" id="3.90.1420.10">
    <property type="entry name" value="Rubisco LSMT, substrate-binding domain"/>
    <property type="match status" value="1"/>
</dbReference>
<dbReference type="InterPro" id="IPR001214">
    <property type="entry name" value="SET_dom"/>
</dbReference>
<dbReference type="InterPro" id="IPR015353">
    <property type="entry name" value="Rubisco_LSMT_subst-bd"/>
</dbReference>
<dbReference type="GO" id="GO:0005634">
    <property type="term" value="C:nucleus"/>
    <property type="evidence" value="ECO:0007669"/>
    <property type="project" value="UniProtKB-SubCell"/>
</dbReference>
<dbReference type="Pfam" id="PF09273">
    <property type="entry name" value="Rubis-subs-bind"/>
    <property type="match status" value="1"/>
</dbReference>
<dbReference type="PANTHER" id="PTHR13271:SF34">
    <property type="entry name" value="N-LYSINE METHYLTRANSFERASE SETD6"/>
    <property type="match status" value="1"/>
</dbReference>
<dbReference type="OrthoDB" id="341421at2759"/>
<comment type="caution">
    <text evidence="6">The sequence shown here is derived from an EMBL/GenBank/DDBJ whole genome shotgun (WGS) entry which is preliminary data.</text>
</comment>
<evidence type="ECO:0000313" key="6">
    <source>
        <dbReference type="EMBL" id="KAF9462462.1"/>
    </source>
</evidence>